<organism evidence="3 4">
    <name type="scientific">Actinomadura rudentiformis</name>
    <dbReference type="NCBI Taxonomy" id="359158"/>
    <lineage>
        <taxon>Bacteria</taxon>
        <taxon>Bacillati</taxon>
        <taxon>Actinomycetota</taxon>
        <taxon>Actinomycetes</taxon>
        <taxon>Streptosporangiales</taxon>
        <taxon>Thermomonosporaceae</taxon>
        <taxon>Actinomadura</taxon>
    </lineage>
</organism>
<evidence type="ECO:0000313" key="4">
    <source>
        <dbReference type="Proteomes" id="UP000468735"/>
    </source>
</evidence>
<keyword evidence="2" id="KW-1133">Transmembrane helix</keyword>
<proteinExistence type="predicted"/>
<evidence type="ECO:0000313" key="3">
    <source>
        <dbReference type="EMBL" id="KAB2344321.1"/>
    </source>
</evidence>
<sequence>MTKTEEQLRDALHGIAAATRIPEVRTGEVRTPRVSSWLIPATVAAAVVLVMAIGVAGTSLFRSQERAAAPPSTPGRFFVAGAAYGQGSPGNGVTVRDAATGAITATVPPPKGVAEWIAITATNDETLFYLAGAKPGPAGERLYRLSLTSAGRLRGLDPVNGGKDDGLIRYIAASPDGRRIAYPVDALLKSSRVPIDPKTPVLPIDPRKNAPGHKWGSPPPLKRNGGTWDLHGPIEIVVVDVVTGRREVFKSKETGLLESLSWSADGRRLAYSVGGASGMDGVWVLDTGAGHDLVKASHRVPVQGPLTTPVLSSDGRKLYVIAAQGKDPSWTRVIEVDVATGRRLRVLFEQKYVDNPRNVTWMFTQLDRDATGRFLMAVSDRYAHRIDLSNGQTSRIPFPGGAEPYSFAW</sequence>
<dbReference type="Gene3D" id="2.120.10.30">
    <property type="entry name" value="TolB, C-terminal domain"/>
    <property type="match status" value="1"/>
</dbReference>
<comment type="caution">
    <text evidence="3">The sequence shown here is derived from an EMBL/GenBank/DDBJ whole genome shotgun (WGS) entry which is preliminary data.</text>
</comment>
<dbReference type="EMBL" id="WBMT01000016">
    <property type="protein sequence ID" value="KAB2344321.1"/>
    <property type="molecule type" value="Genomic_DNA"/>
</dbReference>
<gene>
    <name evidence="3" type="ORF">F8566_30715</name>
</gene>
<dbReference type="Proteomes" id="UP000468735">
    <property type="component" value="Unassembled WGS sequence"/>
</dbReference>
<dbReference type="AlphaFoldDB" id="A0A6H9YH06"/>
<evidence type="ECO:0008006" key="5">
    <source>
        <dbReference type="Google" id="ProtNLM"/>
    </source>
</evidence>
<evidence type="ECO:0000256" key="1">
    <source>
        <dbReference type="SAM" id="MobiDB-lite"/>
    </source>
</evidence>
<dbReference type="InterPro" id="IPR011659">
    <property type="entry name" value="WD40"/>
</dbReference>
<reference evidence="3 4" key="1">
    <citation type="submission" date="2019-09" db="EMBL/GenBank/DDBJ databases">
        <title>Actinomadura physcomitrii sp. nov., a novel actinomycete isolated from moss [Physcomitrium sphaericum (Ludw) Fuernr].</title>
        <authorList>
            <person name="Zhuang X."/>
            <person name="Liu C."/>
        </authorList>
    </citation>
    <scope>NUCLEOTIDE SEQUENCE [LARGE SCALE GENOMIC DNA]</scope>
    <source>
        <strain evidence="3 4">HMC1</strain>
    </source>
</reference>
<accession>A0A6H9YH06</accession>
<protein>
    <recommendedName>
        <fullName evidence="5">WD40 repeat domain-containing protein</fullName>
    </recommendedName>
</protein>
<keyword evidence="2" id="KW-0472">Membrane</keyword>
<dbReference type="InterPro" id="IPR011042">
    <property type="entry name" value="6-blade_b-propeller_TolB-like"/>
</dbReference>
<evidence type="ECO:0000256" key="2">
    <source>
        <dbReference type="SAM" id="Phobius"/>
    </source>
</evidence>
<feature type="transmembrane region" description="Helical" evidence="2">
    <location>
        <begin position="37"/>
        <end position="61"/>
    </location>
</feature>
<name>A0A6H9YH06_9ACTN</name>
<dbReference type="RefSeq" id="WP_151565348.1">
    <property type="nucleotide sequence ID" value="NZ_WBMT01000016.1"/>
</dbReference>
<dbReference type="OrthoDB" id="3459736at2"/>
<keyword evidence="4" id="KW-1185">Reference proteome</keyword>
<dbReference type="Pfam" id="PF07676">
    <property type="entry name" value="PD40"/>
    <property type="match status" value="1"/>
</dbReference>
<keyword evidence="2" id="KW-0812">Transmembrane</keyword>
<dbReference type="SUPFAM" id="SSF69322">
    <property type="entry name" value="Tricorn protease domain 2"/>
    <property type="match status" value="1"/>
</dbReference>
<feature type="region of interest" description="Disordered" evidence="1">
    <location>
        <begin position="198"/>
        <end position="226"/>
    </location>
</feature>